<keyword evidence="4 5" id="KW-0067">ATP-binding</keyword>
<evidence type="ECO:0000256" key="5">
    <source>
        <dbReference type="PROSITE-ProRule" id="PRU00409"/>
    </source>
</evidence>
<dbReference type="Gene3D" id="3.40.50.261">
    <property type="entry name" value="Succinyl-CoA synthetase domains"/>
    <property type="match status" value="2"/>
</dbReference>
<dbReference type="PROSITE" id="PS50975">
    <property type="entry name" value="ATP_GRASP"/>
    <property type="match status" value="1"/>
</dbReference>
<dbReference type="InterPro" id="IPR011761">
    <property type="entry name" value="ATP-grasp"/>
</dbReference>
<dbReference type="GO" id="GO:0006099">
    <property type="term" value="P:tricarboxylic acid cycle"/>
    <property type="evidence" value="ECO:0007669"/>
    <property type="project" value="UniProtKB-KW"/>
</dbReference>
<dbReference type="Proteomes" id="UP000553706">
    <property type="component" value="Unassembled WGS sequence"/>
</dbReference>
<dbReference type="PANTHER" id="PTHR43334">
    <property type="entry name" value="ACETATE--COA LIGASE [ADP-FORMING]"/>
    <property type="match status" value="1"/>
</dbReference>
<dbReference type="InterPro" id="IPR000182">
    <property type="entry name" value="GNAT_dom"/>
</dbReference>
<dbReference type="InterPro" id="IPR016102">
    <property type="entry name" value="Succinyl-CoA_synth-like"/>
</dbReference>
<dbReference type="PANTHER" id="PTHR43334:SF1">
    <property type="entry name" value="3-HYDROXYPROPIONATE--COA LIGASE [ADP-FORMING]"/>
    <property type="match status" value="1"/>
</dbReference>
<dbReference type="Pfam" id="PF00583">
    <property type="entry name" value="Acetyltransf_1"/>
    <property type="match status" value="1"/>
</dbReference>
<keyword evidence="8" id="KW-0808">Transferase</keyword>
<dbReference type="AlphaFoldDB" id="A0A840VEE6"/>
<dbReference type="GO" id="GO:0046872">
    <property type="term" value="F:metal ion binding"/>
    <property type="evidence" value="ECO:0007669"/>
    <property type="project" value="InterPro"/>
</dbReference>
<evidence type="ECO:0000259" key="7">
    <source>
        <dbReference type="PROSITE" id="PS51186"/>
    </source>
</evidence>
<feature type="domain" description="N-acetyltransferase" evidence="7">
    <location>
        <begin position="693"/>
        <end position="847"/>
    </location>
</feature>
<dbReference type="PROSITE" id="PS51186">
    <property type="entry name" value="GNAT"/>
    <property type="match status" value="1"/>
</dbReference>
<keyword evidence="3 5" id="KW-0547">Nucleotide-binding</keyword>
<keyword evidence="2" id="KW-0436">Ligase</keyword>
<dbReference type="GO" id="GO:0016747">
    <property type="term" value="F:acyltransferase activity, transferring groups other than amino-acyl groups"/>
    <property type="evidence" value="ECO:0007669"/>
    <property type="project" value="InterPro"/>
</dbReference>
<dbReference type="Gene3D" id="3.30.1490.20">
    <property type="entry name" value="ATP-grasp fold, A domain"/>
    <property type="match status" value="1"/>
</dbReference>
<dbReference type="SUPFAM" id="SSF55729">
    <property type="entry name" value="Acyl-CoA N-acyltransferases (Nat)"/>
    <property type="match status" value="1"/>
</dbReference>
<accession>A0A840VEE6</accession>
<dbReference type="InterPro" id="IPR051538">
    <property type="entry name" value="Acyl-CoA_Synth/Transferase"/>
</dbReference>
<evidence type="ECO:0000256" key="1">
    <source>
        <dbReference type="ARBA" id="ARBA00022532"/>
    </source>
</evidence>
<dbReference type="InterPro" id="IPR032875">
    <property type="entry name" value="Succ_CoA_lig_flav_dom"/>
</dbReference>
<organism evidence="8 9">
    <name type="scientific">Acidocella aromatica</name>
    <dbReference type="NCBI Taxonomy" id="1303579"/>
    <lineage>
        <taxon>Bacteria</taxon>
        <taxon>Pseudomonadati</taxon>
        <taxon>Pseudomonadota</taxon>
        <taxon>Alphaproteobacteria</taxon>
        <taxon>Acetobacterales</taxon>
        <taxon>Acidocellaceae</taxon>
        <taxon>Acidocella</taxon>
    </lineage>
</organism>
<evidence type="ECO:0000313" key="8">
    <source>
        <dbReference type="EMBL" id="MBB5374114.1"/>
    </source>
</evidence>
<dbReference type="InterPro" id="IPR013815">
    <property type="entry name" value="ATP_grasp_subdomain_1"/>
</dbReference>
<proteinExistence type="predicted"/>
<evidence type="ECO:0000256" key="3">
    <source>
        <dbReference type="ARBA" id="ARBA00022741"/>
    </source>
</evidence>
<dbReference type="Pfam" id="PF13607">
    <property type="entry name" value="Succ_CoA_lig"/>
    <property type="match status" value="1"/>
</dbReference>
<dbReference type="EMBL" id="JACHFJ010000012">
    <property type="protein sequence ID" value="MBB5374114.1"/>
    <property type="molecule type" value="Genomic_DNA"/>
</dbReference>
<keyword evidence="9" id="KW-1185">Reference proteome</keyword>
<dbReference type="Gene3D" id="3.40.630.30">
    <property type="match status" value="1"/>
</dbReference>
<dbReference type="CDD" id="cd04301">
    <property type="entry name" value="NAT_SF"/>
    <property type="match status" value="1"/>
</dbReference>
<dbReference type="Gene3D" id="3.30.470.20">
    <property type="entry name" value="ATP-grasp fold, B domain"/>
    <property type="match status" value="1"/>
</dbReference>
<gene>
    <name evidence="8" type="ORF">HNP71_002384</name>
</gene>
<dbReference type="GO" id="GO:0005524">
    <property type="term" value="F:ATP binding"/>
    <property type="evidence" value="ECO:0007669"/>
    <property type="project" value="UniProtKB-UniRule"/>
</dbReference>
<feature type="domain" description="ATP-grasp" evidence="6">
    <location>
        <begin position="458"/>
        <end position="494"/>
    </location>
</feature>
<evidence type="ECO:0000259" key="6">
    <source>
        <dbReference type="PROSITE" id="PS50975"/>
    </source>
</evidence>
<evidence type="ECO:0000313" key="9">
    <source>
        <dbReference type="Proteomes" id="UP000553706"/>
    </source>
</evidence>
<protein>
    <submittedName>
        <fullName evidence="8">Acetyltransferase</fullName>
    </submittedName>
</protein>
<reference evidence="8 9" key="1">
    <citation type="submission" date="2020-08" db="EMBL/GenBank/DDBJ databases">
        <title>Genomic Encyclopedia of Type Strains, Phase IV (KMG-IV): sequencing the most valuable type-strain genomes for metagenomic binning, comparative biology and taxonomic classification.</title>
        <authorList>
            <person name="Goeker M."/>
        </authorList>
    </citation>
    <scope>NUCLEOTIDE SEQUENCE [LARGE SCALE GENOMIC DNA]</scope>
    <source>
        <strain evidence="8 9">DSM 27026</strain>
    </source>
</reference>
<dbReference type="InterPro" id="IPR016181">
    <property type="entry name" value="Acyl_CoA_acyltransferase"/>
</dbReference>
<sequence>MTIASKRRFDAARFFHPERVSLSGAGTAFGKQILANLRAGGFTGEIGTDDAPLENADVALVADAPGDIQAALLRHARMGARGAFVLSHKVRGLAAMAREAKIRVVGPHSFGLILPGLGLNASPFALTPQPGRMALVGQSSSIARTVIDWAAPNAVGFSHLVGIGGNTDIGFGLVLDQLSRDPNTAAIMVEIDRLRDPKLFFSAARAAARLRPVVAIVPGMRMDFPGAKQAAALEAAMARAGVLLTSSISEFLAAAETLTRVKPVRGDNLAIITNSTAIGRLAADEALRSGVPMAELAPETRQVLSLTLGKVPATGPIFVGKGPTRLAEAAAQLSSAPEVGGILVVHAPSDDEGDTAIETLIACAQTVKVPLLISVMGEAQGLRHRHMLSEARFACFDTPESAVAGFRHLLRNRHNRAAARELPDATVLRINGDKAHVAAQISAARAHGQNVLLQDEALALVSAYNIKTIESRHVTTPDEAAEAAEALGYPAVLKLSHPDVPTHLFPGSVVLDLPDAAAVRHAGRSILARLVQRGDDVAKAGFVVQAQAPRSTLLRVRVSDHPVLGPLIGFGAGGGDPDDVSLLAADLPPLNLTLARALIHRAQVAPLLAAHRGQEAADEEAIAAILVRVSQLILDTPEIALLDLDPVFANETGAVAGSARIVLRPPGAVRPEPIISPYPADLASSYEAKGMKFTIRPVRPEDADAHIAMVARLTPEDMRYRFFSPMKSLPVEQITRMTDVDYTREMAFIAKNEATGATMGVARLVRDDTDGLTGEFAVSVEPAAKGLGLGSALMRAIIEWGRAREMREIAGQVLADNAPMLSFIKHLGFTVARIPDEPDVVEAKLAL</sequence>
<dbReference type="SUPFAM" id="SSF56059">
    <property type="entry name" value="Glutathione synthetase ATP-binding domain-like"/>
    <property type="match status" value="1"/>
</dbReference>
<dbReference type="SUPFAM" id="SSF52210">
    <property type="entry name" value="Succinyl-CoA synthetase domains"/>
    <property type="match status" value="2"/>
</dbReference>
<name>A0A840VEE6_9PROT</name>
<dbReference type="Pfam" id="PF13549">
    <property type="entry name" value="ATP-grasp_5"/>
    <property type="match status" value="1"/>
</dbReference>
<comment type="caution">
    <text evidence="8">The sequence shown here is derived from an EMBL/GenBank/DDBJ whole genome shotgun (WGS) entry which is preliminary data.</text>
</comment>
<evidence type="ECO:0000256" key="4">
    <source>
        <dbReference type="ARBA" id="ARBA00022840"/>
    </source>
</evidence>
<evidence type="ECO:0000256" key="2">
    <source>
        <dbReference type="ARBA" id="ARBA00022598"/>
    </source>
</evidence>
<dbReference type="GO" id="GO:0016874">
    <property type="term" value="F:ligase activity"/>
    <property type="evidence" value="ECO:0007669"/>
    <property type="project" value="UniProtKB-KW"/>
</dbReference>
<keyword evidence="1" id="KW-0816">Tricarboxylic acid cycle</keyword>
<dbReference type="RefSeq" id="WP_183267130.1">
    <property type="nucleotide sequence ID" value="NZ_JACHFJ010000012.1"/>
</dbReference>